<reference evidence="5 6" key="1">
    <citation type="submission" date="2023-07" db="EMBL/GenBank/DDBJ databases">
        <title>Sorghum-associated microbial communities from plants grown in Nebraska, USA.</title>
        <authorList>
            <person name="Schachtman D."/>
        </authorList>
    </citation>
    <scope>NUCLEOTIDE SEQUENCE [LARGE SCALE GENOMIC DNA]</scope>
    <source>
        <strain evidence="5 6">BE107</strain>
    </source>
</reference>
<evidence type="ECO:0000313" key="5">
    <source>
        <dbReference type="EMBL" id="MDR6841138.1"/>
    </source>
</evidence>
<dbReference type="InterPro" id="IPR037257">
    <property type="entry name" value="T2SS_E_N_sf"/>
</dbReference>
<evidence type="ECO:0000259" key="4">
    <source>
        <dbReference type="PROSITE" id="PS00662"/>
    </source>
</evidence>
<keyword evidence="6" id="KW-1185">Reference proteome</keyword>
<dbReference type="Gene3D" id="3.40.50.300">
    <property type="entry name" value="P-loop containing nucleotide triphosphate hydrolases"/>
    <property type="match status" value="1"/>
</dbReference>
<dbReference type="Proteomes" id="UP001254759">
    <property type="component" value="Unassembled WGS sequence"/>
</dbReference>
<evidence type="ECO:0000313" key="6">
    <source>
        <dbReference type="Proteomes" id="UP001254759"/>
    </source>
</evidence>
<dbReference type="RefSeq" id="WP_310091485.1">
    <property type="nucleotide sequence ID" value="NZ_JAVDTT010000001.1"/>
</dbReference>
<dbReference type="InterPro" id="IPR027417">
    <property type="entry name" value="P-loop_NTPase"/>
</dbReference>
<evidence type="ECO:0000256" key="3">
    <source>
        <dbReference type="ARBA" id="ARBA00022840"/>
    </source>
</evidence>
<gene>
    <name evidence="5" type="ORF">J2W94_001402</name>
</gene>
<dbReference type="PANTHER" id="PTHR30258:SF1">
    <property type="entry name" value="PROTEIN TRANSPORT PROTEIN HOFB HOMOLOG"/>
    <property type="match status" value="1"/>
</dbReference>
<protein>
    <submittedName>
        <fullName evidence="5">General secretion pathway protein E</fullName>
    </submittedName>
</protein>
<sequence>MSATLVAEIPILTAAQVRTARHKSLTADRAWLALVQEELATDTAGLVRALAELSRIESIDSVQLYASTPDFDLLPYVECARRGCVALRDGDAGLTLVLADPFSEELAAWARATIAEPYRVRLAHFEDIASFLAQAEQAVRATEQTVGDTPGAEELADGEVLSLENIEADASPVIRLVSSVLYDALKQQASDIHLKSTPVGMSVKFRIDGVLIPVSEVSGVDTAQRLISRIKVMSSLDIAERRVPQDGRFRVRARGGQVDFRVSIMPSIHGEDAVLRLLDRSALTGDRAHLLQLSDLAMEPEAVNALRKLIVQPYGMILVTGPTGSGKTTTLYAAIHEINSGQENIITIEDPVEYQLPGVLQIPVNEKKGLTFARGLRSILRHDPDKIMVGEIRDEETAQIAVQAALTGHLVLTTVHANNVFDVVGRLLHMGVDAYSLSSALVGVWAQRLLRLNCTECSQPYSPDEETLNLSGLKAEDLLGKPLRAGRGCGHCRGTGYKGRRAISEFLVMNDALRELVALKAPVTAMRAAAAQVGSRSLRAAALQLFYRGETTLAEVNRITFAE</sequence>
<name>A0ABU1RQT1_9GAMM</name>
<evidence type="ECO:0000256" key="1">
    <source>
        <dbReference type="ARBA" id="ARBA00006611"/>
    </source>
</evidence>
<comment type="caution">
    <text evidence="5">The sequence shown here is derived from an EMBL/GenBank/DDBJ whole genome shotgun (WGS) entry which is preliminary data.</text>
</comment>
<dbReference type="Pfam" id="PF05157">
    <property type="entry name" value="MshEN"/>
    <property type="match status" value="1"/>
</dbReference>
<dbReference type="Gene3D" id="3.30.450.90">
    <property type="match status" value="1"/>
</dbReference>
<dbReference type="InterPro" id="IPR001482">
    <property type="entry name" value="T2SS/T4SS_dom"/>
</dbReference>
<proteinExistence type="inferred from homology"/>
<dbReference type="PROSITE" id="PS00662">
    <property type="entry name" value="T2SP_E"/>
    <property type="match status" value="1"/>
</dbReference>
<feature type="domain" description="Bacterial type II secretion system protein E" evidence="4">
    <location>
        <begin position="380"/>
        <end position="394"/>
    </location>
</feature>
<keyword evidence="3" id="KW-0067">ATP-binding</keyword>
<dbReference type="InterPro" id="IPR007831">
    <property type="entry name" value="T2SS_GspE_N"/>
</dbReference>
<dbReference type="CDD" id="cd01129">
    <property type="entry name" value="PulE-GspE-like"/>
    <property type="match status" value="1"/>
</dbReference>
<accession>A0ABU1RQT1</accession>
<keyword evidence="2" id="KW-0547">Nucleotide-binding</keyword>
<comment type="similarity">
    <text evidence="1">Belongs to the GSP E family.</text>
</comment>
<dbReference type="SUPFAM" id="SSF52540">
    <property type="entry name" value="P-loop containing nucleoside triphosphate hydrolases"/>
    <property type="match status" value="1"/>
</dbReference>
<evidence type="ECO:0000256" key="2">
    <source>
        <dbReference type="ARBA" id="ARBA00022741"/>
    </source>
</evidence>
<dbReference type="Pfam" id="PF00437">
    <property type="entry name" value="T2SSE"/>
    <property type="match status" value="1"/>
</dbReference>
<dbReference type="PANTHER" id="PTHR30258">
    <property type="entry name" value="TYPE II SECRETION SYSTEM PROTEIN GSPE-RELATED"/>
    <property type="match status" value="1"/>
</dbReference>
<dbReference type="EMBL" id="JAVDTT010000001">
    <property type="protein sequence ID" value="MDR6841138.1"/>
    <property type="molecule type" value="Genomic_DNA"/>
</dbReference>
<organism evidence="5 6">
    <name type="scientific">Pseudoxanthomonas sacheonensis</name>
    <dbReference type="NCBI Taxonomy" id="443615"/>
    <lineage>
        <taxon>Bacteria</taxon>
        <taxon>Pseudomonadati</taxon>
        <taxon>Pseudomonadota</taxon>
        <taxon>Gammaproteobacteria</taxon>
        <taxon>Lysobacterales</taxon>
        <taxon>Lysobacteraceae</taxon>
        <taxon>Pseudoxanthomonas</taxon>
    </lineage>
</organism>
<dbReference type="SUPFAM" id="SSF160246">
    <property type="entry name" value="EspE N-terminal domain-like"/>
    <property type="match status" value="1"/>
</dbReference>